<organism evidence="1 2">
    <name type="scientific">Euphydryas editha</name>
    <name type="common">Edith's checkerspot</name>
    <dbReference type="NCBI Taxonomy" id="104508"/>
    <lineage>
        <taxon>Eukaryota</taxon>
        <taxon>Metazoa</taxon>
        <taxon>Ecdysozoa</taxon>
        <taxon>Arthropoda</taxon>
        <taxon>Hexapoda</taxon>
        <taxon>Insecta</taxon>
        <taxon>Pterygota</taxon>
        <taxon>Neoptera</taxon>
        <taxon>Endopterygota</taxon>
        <taxon>Lepidoptera</taxon>
        <taxon>Glossata</taxon>
        <taxon>Ditrysia</taxon>
        <taxon>Papilionoidea</taxon>
        <taxon>Nymphalidae</taxon>
        <taxon>Nymphalinae</taxon>
        <taxon>Euphydryas</taxon>
    </lineage>
</organism>
<dbReference type="AlphaFoldDB" id="A0AAU9V4Z9"/>
<proteinExistence type="predicted"/>
<protein>
    <submittedName>
        <fullName evidence="1">Uncharacterized protein</fullName>
    </submittedName>
</protein>
<name>A0AAU9V4Z9_EUPED</name>
<reference evidence="1" key="1">
    <citation type="submission" date="2022-03" db="EMBL/GenBank/DDBJ databases">
        <authorList>
            <person name="Tunstrom K."/>
        </authorList>
    </citation>
    <scope>NUCLEOTIDE SEQUENCE</scope>
</reference>
<keyword evidence="2" id="KW-1185">Reference proteome</keyword>
<dbReference type="Proteomes" id="UP001153954">
    <property type="component" value="Unassembled WGS sequence"/>
</dbReference>
<sequence length="83" mass="9727">MAVSNQWFVQWSSPSVVFADVNKGFNNVNPNWKNYNDNYGNQFEVPSSRSIREYRPPAYASKYGKTNYLNFIDKKKTNGKFNF</sequence>
<evidence type="ECO:0000313" key="2">
    <source>
        <dbReference type="Proteomes" id="UP001153954"/>
    </source>
</evidence>
<comment type="caution">
    <text evidence="1">The sequence shown here is derived from an EMBL/GenBank/DDBJ whole genome shotgun (WGS) entry which is preliminary data.</text>
</comment>
<evidence type="ECO:0000313" key="1">
    <source>
        <dbReference type="EMBL" id="CAH2106434.1"/>
    </source>
</evidence>
<accession>A0AAU9V4Z9</accession>
<gene>
    <name evidence="1" type="ORF">EEDITHA_LOCUS20568</name>
</gene>
<dbReference type="EMBL" id="CAKOGL010000029">
    <property type="protein sequence ID" value="CAH2106434.1"/>
    <property type="molecule type" value="Genomic_DNA"/>
</dbReference>